<dbReference type="Gene3D" id="3.30.565.10">
    <property type="entry name" value="Histidine kinase-like ATPase, C-terminal domain"/>
    <property type="match status" value="1"/>
</dbReference>
<dbReference type="Gene3D" id="1.10.287.130">
    <property type="match status" value="1"/>
</dbReference>
<evidence type="ECO:0000313" key="13">
    <source>
        <dbReference type="EMBL" id="GAC32447.1"/>
    </source>
</evidence>
<dbReference type="PANTHER" id="PTHR45436">
    <property type="entry name" value="SENSOR HISTIDINE KINASE YKOH"/>
    <property type="match status" value="1"/>
</dbReference>
<dbReference type="Pfam" id="PF02518">
    <property type="entry name" value="HATPase_c"/>
    <property type="match status" value="1"/>
</dbReference>
<keyword evidence="10" id="KW-0472">Membrane</keyword>
<reference evidence="14" key="1">
    <citation type="journal article" date="2014" name="Environ. Microbiol.">
        <title>Comparative genomics of the marine bacterial genus Glaciecola reveals the high degree of genomic diversity and genomic characteristic for cold adaptation.</title>
        <authorList>
            <person name="Qin Q.L."/>
            <person name="Xie B.B."/>
            <person name="Yu Y."/>
            <person name="Shu Y.L."/>
            <person name="Rong J.C."/>
            <person name="Zhang Y.J."/>
            <person name="Zhao D.L."/>
            <person name="Chen X.L."/>
            <person name="Zhang X.Y."/>
            <person name="Chen B."/>
            <person name="Zhou B.C."/>
            <person name="Zhang Y.Z."/>
        </authorList>
    </citation>
    <scope>NUCLEOTIDE SEQUENCE [LARGE SCALE GENOMIC DNA]</scope>
    <source>
        <strain evidence="14">LMG 21857</strain>
    </source>
</reference>
<dbReference type="InterPro" id="IPR003594">
    <property type="entry name" value="HATPase_dom"/>
</dbReference>
<evidence type="ECO:0000259" key="11">
    <source>
        <dbReference type="PROSITE" id="PS50109"/>
    </source>
</evidence>
<dbReference type="SMART" id="SM00388">
    <property type="entry name" value="HisKA"/>
    <property type="match status" value="1"/>
</dbReference>
<evidence type="ECO:0000256" key="7">
    <source>
        <dbReference type="ARBA" id="ARBA00022777"/>
    </source>
</evidence>
<dbReference type="OrthoDB" id="6735159at2"/>
<organism evidence="13 14">
    <name type="scientific">Paraglaciecola polaris LMG 21857</name>
    <dbReference type="NCBI Taxonomy" id="1129793"/>
    <lineage>
        <taxon>Bacteria</taxon>
        <taxon>Pseudomonadati</taxon>
        <taxon>Pseudomonadota</taxon>
        <taxon>Gammaproteobacteria</taxon>
        <taxon>Alteromonadales</taxon>
        <taxon>Alteromonadaceae</taxon>
        <taxon>Paraglaciecola</taxon>
    </lineage>
</organism>
<comment type="caution">
    <text evidence="13">The sequence shown here is derived from an EMBL/GenBank/DDBJ whole genome shotgun (WGS) entry which is preliminary data.</text>
</comment>
<dbReference type="SMART" id="SM00387">
    <property type="entry name" value="HATPase_c"/>
    <property type="match status" value="1"/>
</dbReference>
<dbReference type="Proteomes" id="UP000006322">
    <property type="component" value="Unassembled WGS sequence"/>
</dbReference>
<evidence type="ECO:0000256" key="3">
    <source>
        <dbReference type="ARBA" id="ARBA00012438"/>
    </source>
</evidence>
<evidence type="ECO:0000259" key="12">
    <source>
        <dbReference type="PROSITE" id="PS50885"/>
    </source>
</evidence>
<evidence type="ECO:0000256" key="8">
    <source>
        <dbReference type="ARBA" id="ARBA00022989"/>
    </source>
</evidence>
<evidence type="ECO:0000256" key="9">
    <source>
        <dbReference type="ARBA" id="ARBA00023012"/>
    </source>
</evidence>
<protein>
    <recommendedName>
        <fullName evidence="3">histidine kinase</fullName>
        <ecNumber evidence="3">2.7.13.3</ecNumber>
    </recommendedName>
</protein>
<dbReference type="InterPro" id="IPR036097">
    <property type="entry name" value="HisK_dim/P_sf"/>
</dbReference>
<feature type="domain" description="Histidine kinase" evidence="11">
    <location>
        <begin position="523"/>
        <end position="738"/>
    </location>
</feature>
<accession>K6ZQ89</accession>
<dbReference type="Gene3D" id="2.60.40.1190">
    <property type="match status" value="1"/>
</dbReference>
<feature type="transmembrane region" description="Helical" evidence="10">
    <location>
        <begin position="440"/>
        <end position="460"/>
    </location>
</feature>
<evidence type="ECO:0000256" key="2">
    <source>
        <dbReference type="ARBA" id="ARBA00004370"/>
    </source>
</evidence>
<proteinExistence type="predicted"/>
<evidence type="ECO:0000313" key="14">
    <source>
        <dbReference type="Proteomes" id="UP000006322"/>
    </source>
</evidence>
<dbReference type="InterPro" id="IPR003661">
    <property type="entry name" value="HisK_dim/P_dom"/>
</dbReference>
<dbReference type="InterPro" id="IPR005467">
    <property type="entry name" value="His_kinase_dom"/>
</dbReference>
<dbReference type="Pfam" id="PF00512">
    <property type="entry name" value="HisKA"/>
    <property type="match status" value="1"/>
</dbReference>
<dbReference type="SUPFAM" id="SSF49344">
    <property type="entry name" value="CBD9-like"/>
    <property type="match status" value="1"/>
</dbReference>
<dbReference type="GO" id="GO:0016020">
    <property type="term" value="C:membrane"/>
    <property type="evidence" value="ECO:0007669"/>
    <property type="project" value="UniProtKB-SubCell"/>
</dbReference>
<evidence type="ECO:0000256" key="1">
    <source>
        <dbReference type="ARBA" id="ARBA00000085"/>
    </source>
</evidence>
<gene>
    <name evidence="13" type="ORF">GPLA_1533</name>
</gene>
<dbReference type="AlphaFoldDB" id="K6ZQ89"/>
<dbReference type="NCBIfam" id="TIGR03785">
    <property type="entry name" value="marine_sort_HK"/>
    <property type="match status" value="1"/>
</dbReference>
<dbReference type="PROSITE" id="PS50109">
    <property type="entry name" value="HIS_KIN"/>
    <property type="match status" value="1"/>
</dbReference>
<dbReference type="CDD" id="cd09622">
    <property type="entry name" value="CBM9_like_HisKa"/>
    <property type="match status" value="1"/>
</dbReference>
<dbReference type="PROSITE" id="PS50885">
    <property type="entry name" value="HAMP"/>
    <property type="match status" value="1"/>
</dbReference>
<evidence type="ECO:0000256" key="5">
    <source>
        <dbReference type="ARBA" id="ARBA00022679"/>
    </source>
</evidence>
<keyword evidence="7" id="KW-0418">Kinase</keyword>
<evidence type="ECO:0000256" key="6">
    <source>
        <dbReference type="ARBA" id="ARBA00022692"/>
    </source>
</evidence>
<dbReference type="STRING" id="1129793.GPLA_1533"/>
<comment type="subcellular location">
    <subcellularLocation>
        <location evidence="2">Membrane</location>
    </subcellularLocation>
</comment>
<dbReference type="InterPro" id="IPR022510">
    <property type="entry name" value="Sortase_His-kinase"/>
</dbReference>
<keyword evidence="4" id="KW-0597">Phosphoprotein</keyword>
<evidence type="ECO:0000256" key="10">
    <source>
        <dbReference type="SAM" id="Phobius"/>
    </source>
</evidence>
<dbReference type="SUPFAM" id="SSF55874">
    <property type="entry name" value="ATPase domain of HSP90 chaperone/DNA topoisomerase II/histidine kinase"/>
    <property type="match status" value="1"/>
</dbReference>
<keyword evidence="9" id="KW-0902">Two-component regulatory system</keyword>
<name>K6ZQ89_9ALTE</name>
<keyword evidence="5" id="KW-0808">Transferase</keyword>
<comment type="catalytic activity">
    <reaction evidence="1">
        <text>ATP + protein L-histidine = ADP + protein N-phospho-L-histidine.</text>
        <dbReference type="EC" id="2.7.13.3"/>
    </reaction>
</comment>
<feature type="domain" description="HAMP" evidence="12">
    <location>
        <begin position="460"/>
        <end position="515"/>
    </location>
</feature>
<dbReference type="InterPro" id="IPR050428">
    <property type="entry name" value="TCS_sensor_his_kinase"/>
</dbReference>
<dbReference type="PANTHER" id="PTHR45436:SF5">
    <property type="entry name" value="SENSOR HISTIDINE KINASE TRCS"/>
    <property type="match status" value="1"/>
</dbReference>
<keyword evidence="6 10" id="KW-0812">Transmembrane</keyword>
<keyword evidence="14" id="KW-1185">Reference proteome</keyword>
<evidence type="ECO:0000256" key="4">
    <source>
        <dbReference type="ARBA" id="ARBA00022553"/>
    </source>
</evidence>
<dbReference type="InterPro" id="IPR036890">
    <property type="entry name" value="HATPase_C_sf"/>
</dbReference>
<dbReference type="Gene3D" id="6.10.340.10">
    <property type="match status" value="1"/>
</dbReference>
<dbReference type="CDD" id="cd00082">
    <property type="entry name" value="HisKA"/>
    <property type="match status" value="1"/>
</dbReference>
<dbReference type="GO" id="GO:0000155">
    <property type="term" value="F:phosphorelay sensor kinase activity"/>
    <property type="evidence" value="ECO:0007669"/>
    <property type="project" value="InterPro"/>
</dbReference>
<dbReference type="EMBL" id="BAER01000038">
    <property type="protein sequence ID" value="GAC32447.1"/>
    <property type="molecule type" value="Genomic_DNA"/>
</dbReference>
<dbReference type="SUPFAM" id="SSF47384">
    <property type="entry name" value="Homodimeric domain of signal transducing histidine kinase"/>
    <property type="match status" value="1"/>
</dbReference>
<dbReference type="InterPro" id="IPR003660">
    <property type="entry name" value="HAMP_dom"/>
</dbReference>
<sequence>MHSSVSYSVNKPPAKRPFRLRFGIRLKLLALSLFLFAIPWLGYQYVWELESYLRIGQEQTMVGTARAVATALHERPSLFDTQSAYLTDVKPGTDLYAHKIHDPIRLDGNLDDWLDYQHLSIDYGQDHLLDFAAQYKPDSFHFRHMVGQFGAYLYAMFEVTDEAVLLRSKDSLRVDRNDYLQIAMTDPEGTFKRYVVAPQEAGWVNAYLLSAPLDSMRPVALETQIQGRWLNTDQGYNIELRFPLSMMHSKIAFAITDVDDPINRQMRYRIGTANPNKSDALGTVLVPSPEIEKIIKGLKYSNARVWVIDKHKRVLARSGSIHKSVGLSTTAYTASRKKTASWWQHMEQQWLLPIYYQILTKPPAEFIDDLQDAYALQGQDINEALSGTPASLWRLSPDNKAVILSAAHPIYIDDNVMGAVVVEQTTNGIRTLRNRALEKLFHVILAVMGLGTLALFLFASRMSFRIRKLRNQTEAAIDSHGKIVATIPNGNERDEIGDLATTFNIVLGKLGQYNAYLQNMSARLSHELRTPVAIVKSSLENLQLSTQNPEDAQYIARAQQGIKRLSTILNNMSEATRLEQAIQTDEREVFDLSALLEGYVAGYRMTYPSHKFTFNNLSDDTRLSGSGDLFGQMLDKIIANALEFSPAKTAIAVTFEQVGNQHLLCIDNDGPPLPQDMQGKLFDSMVSVRGEQASTQPHLGLGLYIAKIIAQFHGADIHIENRQAETGKHLGVRVTLTF</sequence>
<dbReference type="EC" id="2.7.13.3" evidence="3"/>
<dbReference type="RefSeq" id="WP_007104245.1">
    <property type="nucleotide sequence ID" value="NZ_BAER01000038.1"/>
</dbReference>
<keyword evidence="8 10" id="KW-1133">Transmembrane helix</keyword>